<keyword evidence="1" id="KW-1133">Transmembrane helix</keyword>
<feature type="transmembrane region" description="Helical" evidence="1">
    <location>
        <begin position="90"/>
        <end position="111"/>
    </location>
</feature>
<reference evidence="2 3" key="1">
    <citation type="journal article" date="2019" name="Sci. Rep.">
        <title>Orb-weaving spider Araneus ventricosus genome elucidates the spidroin gene catalogue.</title>
        <authorList>
            <person name="Kono N."/>
            <person name="Nakamura H."/>
            <person name="Ohtoshi R."/>
            <person name="Moran D.A.P."/>
            <person name="Shinohara A."/>
            <person name="Yoshida Y."/>
            <person name="Fujiwara M."/>
            <person name="Mori M."/>
            <person name="Tomita M."/>
            <person name="Arakawa K."/>
        </authorList>
    </citation>
    <scope>NUCLEOTIDE SEQUENCE [LARGE SCALE GENOMIC DNA]</scope>
</reference>
<evidence type="ECO:0000313" key="3">
    <source>
        <dbReference type="Proteomes" id="UP000499080"/>
    </source>
</evidence>
<keyword evidence="1" id="KW-0812">Transmembrane</keyword>
<dbReference type="EMBL" id="BGPR01000317">
    <property type="protein sequence ID" value="GBM12679.1"/>
    <property type="molecule type" value="Genomic_DNA"/>
</dbReference>
<name>A0A4Y2D8X7_ARAVE</name>
<proteinExistence type="predicted"/>
<organism evidence="2 3">
    <name type="scientific">Araneus ventricosus</name>
    <name type="common">Orbweaver spider</name>
    <name type="synonym">Epeira ventricosa</name>
    <dbReference type="NCBI Taxonomy" id="182803"/>
    <lineage>
        <taxon>Eukaryota</taxon>
        <taxon>Metazoa</taxon>
        <taxon>Ecdysozoa</taxon>
        <taxon>Arthropoda</taxon>
        <taxon>Chelicerata</taxon>
        <taxon>Arachnida</taxon>
        <taxon>Araneae</taxon>
        <taxon>Araneomorphae</taxon>
        <taxon>Entelegynae</taxon>
        <taxon>Araneoidea</taxon>
        <taxon>Araneidae</taxon>
        <taxon>Araneus</taxon>
    </lineage>
</organism>
<keyword evidence="3" id="KW-1185">Reference proteome</keyword>
<sequence>MVHRARHCCPHTSFIQFVKHASLLREEIGYLLFVLIWRNPSCNELRKQFSRNDDIDAKPLTTQVELGIPSLHLSASTLAGWCLIQRRYSYGLLFIWAHLIVVMFCITFSKISA</sequence>
<accession>A0A4Y2D8X7</accession>
<comment type="caution">
    <text evidence="2">The sequence shown here is derived from an EMBL/GenBank/DDBJ whole genome shotgun (WGS) entry which is preliminary data.</text>
</comment>
<gene>
    <name evidence="2" type="ORF">AVEN_46163_1</name>
</gene>
<protein>
    <submittedName>
        <fullName evidence="2">Uncharacterized protein</fullName>
    </submittedName>
</protein>
<dbReference type="Proteomes" id="UP000499080">
    <property type="component" value="Unassembled WGS sequence"/>
</dbReference>
<evidence type="ECO:0000256" key="1">
    <source>
        <dbReference type="SAM" id="Phobius"/>
    </source>
</evidence>
<evidence type="ECO:0000313" key="2">
    <source>
        <dbReference type="EMBL" id="GBM12679.1"/>
    </source>
</evidence>
<dbReference type="AlphaFoldDB" id="A0A4Y2D8X7"/>
<keyword evidence="1" id="KW-0472">Membrane</keyword>